<keyword evidence="5 11" id="KW-0862">Zinc</keyword>
<feature type="domain" description="ZAD" evidence="14">
    <location>
        <begin position="10"/>
        <end position="88"/>
    </location>
</feature>
<dbReference type="PROSITE" id="PS51915">
    <property type="entry name" value="ZAD"/>
    <property type="match status" value="1"/>
</dbReference>
<keyword evidence="9" id="KW-0539">Nucleus</keyword>
<dbReference type="GO" id="GO:0008270">
    <property type="term" value="F:zinc ion binding"/>
    <property type="evidence" value="ECO:0007669"/>
    <property type="project" value="UniProtKB-UniRule"/>
</dbReference>
<dbReference type="FunFam" id="3.30.160.60:FF:000446">
    <property type="entry name" value="Zinc finger protein"/>
    <property type="match status" value="1"/>
</dbReference>
<evidence type="ECO:0000256" key="12">
    <source>
        <dbReference type="SAM" id="MobiDB-lite"/>
    </source>
</evidence>
<feature type="binding site" evidence="11">
    <location>
        <position position="64"/>
    </location>
    <ligand>
        <name>Zn(2+)</name>
        <dbReference type="ChEBI" id="CHEBI:29105"/>
    </ligand>
</feature>
<evidence type="ECO:0000313" key="16">
    <source>
        <dbReference type="Proteomes" id="UP001367676"/>
    </source>
</evidence>
<dbReference type="InterPro" id="IPR012934">
    <property type="entry name" value="Znf_AD"/>
</dbReference>
<keyword evidence="8" id="KW-0804">Transcription</keyword>
<dbReference type="GO" id="GO:0000978">
    <property type="term" value="F:RNA polymerase II cis-regulatory region sequence-specific DNA binding"/>
    <property type="evidence" value="ECO:0007669"/>
    <property type="project" value="TreeGrafter"/>
</dbReference>
<evidence type="ECO:0000256" key="3">
    <source>
        <dbReference type="ARBA" id="ARBA00022737"/>
    </source>
</evidence>
<dbReference type="Gene3D" id="3.30.160.60">
    <property type="entry name" value="Classic Zinc Finger"/>
    <property type="match status" value="5"/>
</dbReference>
<dbReference type="PANTHER" id="PTHR24384">
    <property type="entry name" value="FINGER PUTATIVE TRANSCRIPTION FACTOR FAMILY-RELATED"/>
    <property type="match status" value="1"/>
</dbReference>
<protein>
    <submittedName>
        <fullName evidence="15">Uncharacterized protein</fullName>
    </submittedName>
</protein>
<dbReference type="FunFam" id="3.30.160.60:FF:001289">
    <property type="entry name" value="Zinc finger protein 574"/>
    <property type="match status" value="1"/>
</dbReference>
<dbReference type="SUPFAM" id="SSF57716">
    <property type="entry name" value="Glucocorticoid receptor-like (DNA-binding domain)"/>
    <property type="match status" value="1"/>
</dbReference>
<feature type="domain" description="C2H2-type" evidence="13">
    <location>
        <begin position="228"/>
        <end position="255"/>
    </location>
</feature>
<evidence type="ECO:0000256" key="6">
    <source>
        <dbReference type="ARBA" id="ARBA00023015"/>
    </source>
</evidence>
<evidence type="ECO:0000256" key="11">
    <source>
        <dbReference type="PROSITE-ProRule" id="PRU01263"/>
    </source>
</evidence>
<dbReference type="InterPro" id="IPR013087">
    <property type="entry name" value="Znf_C2H2_type"/>
</dbReference>
<sequence length="510" mass="58498">MTKDNDIFEGLCRFCGLQKSGGKYIFSSKAMKIGLLTKIKQLFPEEVDLIKCDTALPKFICDTCETAVNYFHEFRNEVKLVQQNLQKKLQDDISKECNEIRTSKSRHVCSISKKVEVLNIRFSSEGFISCLNCNAELHRDEILSSCDSKEPICICDECGFKDKVDMFISKEDLSSGCPKCAYMKEKKLTPEKLDGTIKTYDCEVCRKSFRSKGHLNRHRLTHYGSKPYSCEECGSRFNQKSSLKTHMLIHDRTNPFSCTWCGQQFRHKQTLANHIVSIHGVTSDSNNIYECDKCKKRFVQKEKFKRHYRSHSGEKPYKCDLCYRTFTQKINLKTHYKKHEEQYSNLCPTEMRSESSVDNKLAIQPAEITRLVNGENHFAELTGDVLVGTKRQENNYTNLGSSSSSMKRDEESYTEMPHSVLNEAEKGKLIQELLSFESMSPENDSLQTFSSIVHSDYREDDSTMKVSGDSNAIYFNSSSSNYIMYPSNSSLYDMNNVTQCSALPTFSTLN</sequence>
<organism evidence="15 16">
    <name type="scientific">Parthenolecanium corni</name>
    <dbReference type="NCBI Taxonomy" id="536013"/>
    <lineage>
        <taxon>Eukaryota</taxon>
        <taxon>Metazoa</taxon>
        <taxon>Ecdysozoa</taxon>
        <taxon>Arthropoda</taxon>
        <taxon>Hexapoda</taxon>
        <taxon>Insecta</taxon>
        <taxon>Pterygota</taxon>
        <taxon>Neoptera</taxon>
        <taxon>Paraneoptera</taxon>
        <taxon>Hemiptera</taxon>
        <taxon>Sternorrhyncha</taxon>
        <taxon>Coccoidea</taxon>
        <taxon>Coccidae</taxon>
        <taxon>Parthenolecanium</taxon>
    </lineage>
</organism>
<feature type="domain" description="C2H2-type" evidence="13">
    <location>
        <begin position="317"/>
        <end position="344"/>
    </location>
</feature>
<feature type="domain" description="C2H2-type" evidence="13">
    <location>
        <begin position="256"/>
        <end position="279"/>
    </location>
</feature>
<reference evidence="15 16" key="1">
    <citation type="submission" date="2024-03" db="EMBL/GenBank/DDBJ databases">
        <title>Adaptation during the transition from Ophiocordyceps entomopathogen to insect associate is accompanied by gene loss and intensified selection.</title>
        <authorList>
            <person name="Ward C.M."/>
            <person name="Onetto C.A."/>
            <person name="Borneman A.R."/>
        </authorList>
    </citation>
    <scope>NUCLEOTIDE SEQUENCE [LARGE SCALE GENOMIC DNA]</scope>
    <source>
        <strain evidence="15">AWRI1</strain>
        <tissue evidence="15">Single Adult Female</tissue>
    </source>
</reference>
<comment type="subcellular location">
    <subcellularLocation>
        <location evidence="1">Nucleus</location>
    </subcellularLocation>
</comment>
<keyword evidence="16" id="KW-1185">Reference proteome</keyword>
<dbReference type="GO" id="GO:0000981">
    <property type="term" value="F:DNA-binding transcription factor activity, RNA polymerase II-specific"/>
    <property type="evidence" value="ECO:0007669"/>
    <property type="project" value="TreeGrafter"/>
</dbReference>
<gene>
    <name evidence="15" type="ORF">V9T40_000992</name>
</gene>
<evidence type="ECO:0000256" key="1">
    <source>
        <dbReference type="ARBA" id="ARBA00004123"/>
    </source>
</evidence>
<dbReference type="GO" id="GO:0005634">
    <property type="term" value="C:nucleus"/>
    <property type="evidence" value="ECO:0007669"/>
    <property type="project" value="UniProtKB-SubCell"/>
</dbReference>
<dbReference type="PANTHER" id="PTHR24384:SF189">
    <property type="entry name" value="C2H2-TYPE DOMAIN-CONTAINING PROTEIN-RELATED"/>
    <property type="match status" value="1"/>
</dbReference>
<keyword evidence="2 11" id="KW-0479">Metal-binding</keyword>
<dbReference type="InterPro" id="IPR036236">
    <property type="entry name" value="Znf_C2H2_sf"/>
</dbReference>
<dbReference type="AlphaFoldDB" id="A0AAN9Y294"/>
<comment type="caution">
    <text evidence="15">The sequence shown here is derived from an EMBL/GenBank/DDBJ whole genome shotgun (WGS) entry which is preliminary data.</text>
</comment>
<dbReference type="SMART" id="SM00355">
    <property type="entry name" value="ZnF_C2H2"/>
    <property type="match status" value="5"/>
</dbReference>
<keyword evidence="3" id="KW-0677">Repeat</keyword>
<feature type="domain" description="C2H2-type" evidence="13">
    <location>
        <begin position="289"/>
        <end position="316"/>
    </location>
</feature>
<dbReference type="PROSITE" id="PS00028">
    <property type="entry name" value="ZINC_FINGER_C2H2_1"/>
    <property type="match status" value="5"/>
</dbReference>
<name>A0AAN9Y294_9HEMI</name>
<dbReference type="Pfam" id="PF00096">
    <property type="entry name" value="zf-C2H2"/>
    <property type="match status" value="5"/>
</dbReference>
<proteinExistence type="predicted"/>
<evidence type="ECO:0000256" key="7">
    <source>
        <dbReference type="ARBA" id="ARBA00023125"/>
    </source>
</evidence>
<dbReference type="FunFam" id="3.30.160.60:FF:001527">
    <property type="entry name" value="Zinc finger protein"/>
    <property type="match status" value="1"/>
</dbReference>
<accession>A0AAN9Y294</accession>
<dbReference type="PROSITE" id="PS50157">
    <property type="entry name" value="ZINC_FINGER_C2H2_2"/>
    <property type="match status" value="5"/>
</dbReference>
<dbReference type="InterPro" id="IPR050752">
    <property type="entry name" value="C2H2-ZF_domain"/>
</dbReference>
<evidence type="ECO:0000313" key="15">
    <source>
        <dbReference type="EMBL" id="KAK7580363.1"/>
    </source>
</evidence>
<keyword evidence="7" id="KW-0238">DNA-binding</keyword>
<evidence type="ECO:0000259" key="13">
    <source>
        <dbReference type="PROSITE" id="PS50157"/>
    </source>
</evidence>
<dbReference type="Proteomes" id="UP001367676">
    <property type="component" value="Unassembled WGS sequence"/>
</dbReference>
<dbReference type="EMBL" id="JBBCAQ010000034">
    <property type="protein sequence ID" value="KAK7580363.1"/>
    <property type="molecule type" value="Genomic_DNA"/>
</dbReference>
<evidence type="ECO:0000256" key="2">
    <source>
        <dbReference type="ARBA" id="ARBA00022723"/>
    </source>
</evidence>
<feature type="domain" description="C2H2-type" evidence="13">
    <location>
        <begin position="200"/>
        <end position="227"/>
    </location>
</feature>
<evidence type="ECO:0000259" key="14">
    <source>
        <dbReference type="PROSITE" id="PS51915"/>
    </source>
</evidence>
<feature type="region of interest" description="Disordered" evidence="12">
    <location>
        <begin position="394"/>
        <end position="414"/>
    </location>
</feature>
<dbReference type="SUPFAM" id="SSF57667">
    <property type="entry name" value="beta-beta-alpha zinc fingers"/>
    <property type="match status" value="3"/>
</dbReference>
<evidence type="ECO:0000256" key="5">
    <source>
        <dbReference type="ARBA" id="ARBA00022833"/>
    </source>
</evidence>
<evidence type="ECO:0000256" key="10">
    <source>
        <dbReference type="PROSITE-ProRule" id="PRU00042"/>
    </source>
</evidence>
<dbReference type="Pfam" id="PF07776">
    <property type="entry name" value="zf-AD"/>
    <property type="match status" value="1"/>
</dbReference>
<dbReference type="Gene3D" id="3.40.1800.20">
    <property type="match status" value="1"/>
</dbReference>
<feature type="binding site" evidence="11">
    <location>
        <position position="61"/>
    </location>
    <ligand>
        <name>Zn(2+)</name>
        <dbReference type="ChEBI" id="CHEBI:29105"/>
    </ligand>
</feature>
<keyword evidence="4 10" id="KW-0863">Zinc-finger</keyword>
<feature type="binding site" evidence="11">
    <location>
        <position position="15"/>
    </location>
    <ligand>
        <name>Zn(2+)</name>
        <dbReference type="ChEBI" id="CHEBI:29105"/>
    </ligand>
</feature>
<dbReference type="SMART" id="SM00868">
    <property type="entry name" value="zf-AD"/>
    <property type="match status" value="1"/>
</dbReference>
<evidence type="ECO:0000256" key="4">
    <source>
        <dbReference type="ARBA" id="ARBA00022771"/>
    </source>
</evidence>
<evidence type="ECO:0000256" key="8">
    <source>
        <dbReference type="ARBA" id="ARBA00023163"/>
    </source>
</evidence>
<dbReference type="FunFam" id="3.30.160.60:FF:001498">
    <property type="entry name" value="Zinc finger protein 404"/>
    <property type="match status" value="1"/>
</dbReference>
<evidence type="ECO:0000256" key="9">
    <source>
        <dbReference type="ARBA" id="ARBA00023242"/>
    </source>
</evidence>
<keyword evidence="6" id="KW-0805">Transcription regulation</keyword>
<feature type="binding site" evidence="11">
    <location>
        <position position="12"/>
    </location>
    <ligand>
        <name>Zn(2+)</name>
        <dbReference type="ChEBI" id="CHEBI:29105"/>
    </ligand>
</feature>